<proteinExistence type="predicted"/>
<name>A0A9D1S953_9FIRM</name>
<protein>
    <submittedName>
        <fullName evidence="1">Uncharacterized protein</fullName>
    </submittedName>
</protein>
<gene>
    <name evidence="1" type="ORF">IAB70_00485</name>
</gene>
<dbReference type="EMBL" id="DVNH01000005">
    <property type="protein sequence ID" value="HIU51097.1"/>
    <property type="molecule type" value="Genomic_DNA"/>
</dbReference>
<dbReference type="AlphaFoldDB" id="A0A9D1S953"/>
<evidence type="ECO:0000313" key="2">
    <source>
        <dbReference type="Proteomes" id="UP000824093"/>
    </source>
</evidence>
<comment type="caution">
    <text evidence="1">The sequence shown here is derived from an EMBL/GenBank/DDBJ whole genome shotgun (WGS) entry which is preliminary data.</text>
</comment>
<accession>A0A9D1S953</accession>
<reference evidence="1" key="2">
    <citation type="journal article" date="2021" name="PeerJ">
        <title>Extensive microbial diversity within the chicken gut microbiome revealed by metagenomics and culture.</title>
        <authorList>
            <person name="Gilroy R."/>
            <person name="Ravi A."/>
            <person name="Getino M."/>
            <person name="Pursley I."/>
            <person name="Horton D.L."/>
            <person name="Alikhan N.F."/>
            <person name="Baker D."/>
            <person name="Gharbi K."/>
            <person name="Hall N."/>
            <person name="Watson M."/>
            <person name="Adriaenssens E.M."/>
            <person name="Foster-Nyarko E."/>
            <person name="Jarju S."/>
            <person name="Secka A."/>
            <person name="Antonio M."/>
            <person name="Oren A."/>
            <person name="Chaudhuri R.R."/>
            <person name="La Ragione R."/>
            <person name="Hildebrand F."/>
            <person name="Pallen M.J."/>
        </authorList>
    </citation>
    <scope>NUCLEOTIDE SEQUENCE</scope>
    <source>
        <strain evidence="1">CHK195-15760</strain>
    </source>
</reference>
<organism evidence="1 2">
    <name type="scientific">Candidatus Merdicola faecigallinarum</name>
    <dbReference type="NCBI Taxonomy" id="2840862"/>
    <lineage>
        <taxon>Bacteria</taxon>
        <taxon>Bacillati</taxon>
        <taxon>Bacillota</taxon>
        <taxon>Clostridia</taxon>
        <taxon>Candidatus Merdicola</taxon>
    </lineage>
</organism>
<evidence type="ECO:0000313" key="1">
    <source>
        <dbReference type="EMBL" id="HIU51097.1"/>
    </source>
</evidence>
<reference evidence="1" key="1">
    <citation type="submission" date="2020-10" db="EMBL/GenBank/DDBJ databases">
        <authorList>
            <person name="Gilroy R."/>
        </authorList>
    </citation>
    <scope>NUCLEOTIDE SEQUENCE</scope>
    <source>
        <strain evidence="1">CHK195-15760</strain>
    </source>
</reference>
<dbReference type="Proteomes" id="UP000824093">
    <property type="component" value="Unassembled WGS sequence"/>
</dbReference>
<sequence length="97" mass="11844">MAVMNKLILKELIYKRDYVKAINLLNTKIKEILVKRIQSFLPGYQYCNMKDLQKKCFLYLGDLEQEICVQLYDFHFYEFPKDFELKELMEIYKKLTD</sequence>